<proteinExistence type="predicted"/>
<protein>
    <submittedName>
        <fullName evidence="1">LAMI_0H09538g1_1</fullName>
    </submittedName>
</protein>
<sequence>MDRIFVSIGKLRCWLAKSSGFCRFRLVAQLIEYHENEGQDNPGSIKCKLGELAELTSPVELSPSALSSVSDGQDNHFIWMVMGEKLVFRKFVQNASKKPVEGDVLDMKCYVCEDQLEILDFELVTIRELAVLNSFWRGRDNA</sequence>
<dbReference type="Proteomes" id="UP000191024">
    <property type="component" value="Chromosome H"/>
</dbReference>
<evidence type="ECO:0000313" key="1">
    <source>
        <dbReference type="EMBL" id="SCV03609.1"/>
    </source>
</evidence>
<keyword evidence="2" id="KW-1185">Reference proteome</keyword>
<dbReference type="CDD" id="cd23707">
    <property type="entry name" value="Ten1_OBF"/>
    <property type="match status" value="1"/>
</dbReference>
<dbReference type="AlphaFoldDB" id="A0A1G4KGD9"/>
<gene>
    <name evidence="1" type="ORF">LAMI_0H09538G</name>
</gene>
<dbReference type="EMBL" id="LT598468">
    <property type="protein sequence ID" value="SCV03609.1"/>
    <property type="molecule type" value="Genomic_DNA"/>
</dbReference>
<accession>A0A1G4KGD9</accession>
<reference evidence="2" key="1">
    <citation type="submission" date="2016-03" db="EMBL/GenBank/DDBJ databases">
        <authorList>
            <person name="Devillers H."/>
        </authorList>
    </citation>
    <scope>NUCLEOTIDE SEQUENCE [LARGE SCALE GENOMIC DNA]</scope>
</reference>
<name>A0A1G4KGD9_9SACH</name>
<organism evidence="1 2">
    <name type="scientific">Lachancea mirantina</name>
    <dbReference type="NCBI Taxonomy" id="1230905"/>
    <lineage>
        <taxon>Eukaryota</taxon>
        <taxon>Fungi</taxon>
        <taxon>Dikarya</taxon>
        <taxon>Ascomycota</taxon>
        <taxon>Saccharomycotina</taxon>
        <taxon>Saccharomycetes</taxon>
        <taxon>Saccharomycetales</taxon>
        <taxon>Saccharomycetaceae</taxon>
        <taxon>Lachancea</taxon>
    </lineage>
</organism>
<evidence type="ECO:0000313" key="2">
    <source>
        <dbReference type="Proteomes" id="UP000191024"/>
    </source>
</evidence>